<protein>
    <recommendedName>
        <fullName evidence="9">Circadian input-output histidine kinase CikA</fullName>
        <ecNumber evidence="4">2.7.13.3</ecNumber>
    </recommendedName>
</protein>
<dbReference type="Gene3D" id="1.10.287.130">
    <property type="match status" value="2"/>
</dbReference>
<dbReference type="CDD" id="cd00082">
    <property type="entry name" value="HisKA"/>
    <property type="match status" value="2"/>
</dbReference>
<dbReference type="InterPro" id="IPR004358">
    <property type="entry name" value="Sig_transdc_His_kin-like_C"/>
</dbReference>
<dbReference type="PRINTS" id="PR00344">
    <property type="entry name" value="BCTRLSENSOR"/>
</dbReference>
<evidence type="ECO:0000256" key="10">
    <source>
        <dbReference type="PROSITE-ProRule" id="PRU00169"/>
    </source>
</evidence>
<accession>A0A9X3S8W8</accession>
<evidence type="ECO:0000256" key="6">
    <source>
        <dbReference type="ARBA" id="ARBA00022679"/>
    </source>
</evidence>
<evidence type="ECO:0000256" key="2">
    <source>
        <dbReference type="ARBA" id="ARBA00004236"/>
    </source>
</evidence>
<keyword evidence="5 10" id="KW-0597">Phosphoprotein</keyword>
<dbReference type="Pfam" id="PF00072">
    <property type="entry name" value="Response_reg"/>
    <property type="match status" value="2"/>
</dbReference>
<comment type="catalytic activity">
    <reaction evidence="1">
        <text>ATP + protein L-histidine = ADP + protein N-phospho-L-histidine.</text>
        <dbReference type="EC" id="2.7.13.3"/>
    </reaction>
</comment>
<feature type="modified residue" description="4-aspartylphosphate" evidence="10">
    <location>
        <position position="1074"/>
    </location>
</feature>
<feature type="domain" description="Response regulatory" evidence="12">
    <location>
        <begin position="1025"/>
        <end position="1142"/>
    </location>
</feature>
<evidence type="ECO:0000313" key="13">
    <source>
        <dbReference type="EMBL" id="MDA0167341.1"/>
    </source>
</evidence>
<dbReference type="InterPro" id="IPR003594">
    <property type="entry name" value="HATPase_dom"/>
</dbReference>
<dbReference type="InterPro" id="IPR003661">
    <property type="entry name" value="HisK_dim/P_dom"/>
</dbReference>
<dbReference type="Pfam" id="PF13185">
    <property type="entry name" value="GAF_2"/>
    <property type="match status" value="1"/>
</dbReference>
<dbReference type="SUPFAM" id="SSF52172">
    <property type="entry name" value="CheY-like"/>
    <property type="match status" value="2"/>
</dbReference>
<dbReference type="SUPFAM" id="SSF55874">
    <property type="entry name" value="ATPase domain of HSP90 chaperone/DNA topoisomerase II/histidine kinase"/>
    <property type="match status" value="2"/>
</dbReference>
<evidence type="ECO:0000313" key="14">
    <source>
        <dbReference type="Proteomes" id="UP001149140"/>
    </source>
</evidence>
<dbReference type="InterPro" id="IPR003018">
    <property type="entry name" value="GAF"/>
</dbReference>
<dbReference type="GO" id="GO:0000155">
    <property type="term" value="F:phosphorelay sensor kinase activity"/>
    <property type="evidence" value="ECO:0007669"/>
    <property type="project" value="InterPro"/>
</dbReference>
<keyword evidence="7" id="KW-0418">Kinase</keyword>
<dbReference type="SUPFAM" id="SSF47384">
    <property type="entry name" value="Homodimeric domain of signal transducing histidine kinase"/>
    <property type="match status" value="2"/>
</dbReference>
<evidence type="ECO:0000256" key="8">
    <source>
        <dbReference type="ARBA" id="ARBA00023012"/>
    </source>
</evidence>
<evidence type="ECO:0000256" key="7">
    <source>
        <dbReference type="ARBA" id="ARBA00022777"/>
    </source>
</evidence>
<dbReference type="Proteomes" id="UP001149140">
    <property type="component" value="Unassembled WGS sequence"/>
</dbReference>
<proteinExistence type="inferred from homology"/>
<dbReference type="Gene3D" id="3.30.450.20">
    <property type="entry name" value="PAS domain"/>
    <property type="match status" value="1"/>
</dbReference>
<dbReference type="Pfam" id="PF02518">
    <property type="entry name" value="HATPase_c"/>
    <property type="match status" value="2"/>
</dbReference>
<dbReference type="FunFam" id="3.30.565.10:FF:000010">
    <property type="entry name" value="Sensor histidine kinase RcsC"/>
    <property type="match status" value="1"/>
</dbReference>
<dbReference type="Gene3D" id="3.40.50.2300">
    <property type="match status" value="2"/>
</dbReference>
<organism evidence="13 14">
    <name type="scientific">Solirubrobacter ginsenosidimutans</name>
    <dbReference type="NCBI Taxonomy" id="490573"/>
    <lineage>
        <taxon>Bacteria</taxon>
        <taxon>Bacillati</taxon>
        <taxon>Actinomycetota</taxon>
        <taxon>Thermoleophilia</taxon>
        <taxon>Solirubrobacterales</taxon>
        <taxon>Solirubrobacteraceae</taxon>
        <taxon>Solirubrobacter</taxon>
    </lineage>
</organism>
<comment type="caution">
    <text evidence="13">The sequence shown here is derived from an EMBL/GenBank/DDBJ whole genome shotgun (WGS) entry which is preliminary data.</text>
</comment>
<evidence type="ECO:0000256" key="4">
    <source>
        <dbReference type="ARBA" id="ARBA00012438"/>
    </source>
</evidence>
<sequence length="1154" mass="122873">MQDGSTQGGARGAGWLVGDGEIAELIRSTDWSQTALGSIDAWPESLQTTISLALASSFPINVIWGPGAVQIWNEAYARICGDKHPREFGSDYRVCWASAWPAIGGAFETARAGDAAFLENQPMFLDRKGYLEETWFTFSLSPIRDDSGEVVGLFLPVTETTPRMLADRRTRALRDLAGCAGRTRDVREATELSLEMLGGYALDLPFLTLYLVDADGATARIAGHTGLARGHPLTPAMIDLSEPDAVVGSVVRSGKAVHVTDLAARFGAVEAGPHEEALEQALFLPISLPGESRPAGVLVAGVSTRLELDETYRGFFDLVAQGVTSALANALAYEQERARAEALADIDRAKTAFFSNVSHEFRTPLTLMLGPLEEELAGADGPLSPGSRERLATAHRNSLRLLRLVNSLLDFSRVESGRVDAHFQPTDLAAYTADLASLFRSAVERAGLELIVDCDPLPEPLLVDRDIWEKIVLNLLSNAFKHTFTGRITVALRWRGDHAELSISDTGIGIAADQIPRLFERFHRVRDAQSRSLEGTGIGLALVQELTRLHGGRVRIESELGRGSTFFVDVRAGRTHLSPEQVGDGTGVAVASAAAAAQVYEADSWLAGEGLEALGDASAVADGTRARVLLADDNADMRRHVARLLEGRFDVVAVADGEAALEAVRLAPPDLVLTDVMMPRLDGFGLLAALRGDDETREIPVIMLSARAGEESAVEGLDAGADDYLVKPFSARELVARISATLSLSRQRRESAVRLEAANRELELAANAKSQFVASISHEIRTPLNAIIGMTSLLLHSPLNEVQGEYARVIRSSGEHLLNLVGDVLDFSKLEAGAVQVERAPLNVRRCLQDAIDIAAVDAGAKQLPLISQASAEVPEWVIGDSGRLSQILINLLANAVKFTDAGQVTVAVTAVPLGPHLCTLRFAVTDTGIGIGESDQVALFDAFVQVDGTSGRRRAGTGLGLAISTRLAEVMGGSIAVESALGVGSTFTLTLPAALVDAPVQASSLAPAAAKPVASASASSPELRILIVDDNRGNQRVTALLLAELGYAADTAANGIEAIEAIERQPYDIVFMDMQMPELGGLDATRIIRRRFPGARGPQIVGLSGYASNDTRHECLAAGMNHYLVKPVTLAQFEAAIAQLAAMPSREAPAQGS</sequence>
<dbReference type="PANTHER" id="PTHR43047">
    <property type="entry name" value="TWO-COMPONENT HISTIDINE PROTEIN KINASE"/>
    <property type="match status" value="1"/>
</dbReference>
<feature type="domain" description="Histidine kinase" evidence="11">
    <location>
        <begin position="356"/>
        <end position="574"/>
    </location>
</feature>
<dbReference type="SMART" id="SM00387">
    <property type="entry name" value="HATPase_c"/>
    <property type="match status" value="2"/>
</dbReference>
<dbReference type="PROSITE" id="PS50109">
    <property type="entry name" value="HIS_KIN"/>
    <property type="match status" value="2"/>
</dbReference>
<dbReference type="InterPro" id="IPR005467">
    <property type="entry name" value="His_kinase_dom"/>
</dbReference>
<feature type="domain" description="Histidine kinase" evidence="11">
    <location>
        <begin position="775"/>
        <end position="996"/>
    </location>
</feature>
<dbReference type="SUPFAM" id="SSF55781">
    <property type="entry name" value="GAF domain-like"/>
    <property type="match status" value="1"/>
</dbReference>
<gene>
    <name evidence="13" type="ORF">OM076_44185</name>
</gene>
<dbReference type="GO" id="GO:0005886">
    <property type="term" value="C:plasma membrane"/>
    <property type="evidence" value="ECO:0007669"/>
    <property type="project" value="UniProtKB-SubCell"/>
</dbReference>
<dbReference type="SMART" id="SM00388">
    <property type="entry name" value="HisKA"/>
    <property type="match status" value="2"/>
</dbReference>
<keyword evidence="6" id="KW-0808">Transferase</keyword>
<keyword evidence="14" id="KW-1185">Reference proteome</keyword>
<comment type="subcellular location">
    <subcellularLocation>
        <location evidence="2">Cell membrane</location>
    </subcellularLocation>
</comment>
<dbReference type="GO" id="GO:0009927">
    <property type="term" value="F:histidine phosphotransfer kinase activity"/>
    <property type="evidence" value="ECO:0007669"/>
    <property type="project" value="TreeGrafter"/>
</dbReference>
<dbReference type="CDD" id="cd17546">
    <property type="entry name" value="REC_hyHK_CKI1_RcsC-like"/>
    <property type="match status" value="1"/>
</dbReference>
<dbReference type="CDD" id="cd16922">
    <property type="entry name" value="HATPase_EvgS-ArcB-TorS-like"/>
    <property type="match status" value="1"/>
</dbReference>
<name>A0A9X3S8W8_9ACTN</name>
<dbReference type="SUPFAM" id="SSF55785">
    <property type="entry name" value="PYP-like sensor domain (PAS domain)"/>
    <property type="match status" value="1"/>
</dbReference>
<keyword evidence="13" id="KW-0547">Nucleotide-binding</keyword>
<evidence type="ECO:0000259" key="11">
    <source>
        <dbReference type="PROSITE" id="PS50109"/>
    </source>
</evidence>
<feature type="domain" description="Response regulatory" evidence="12">
    <location>
        <begin position="627"/>
        <end position="742"/>
    </location>
</feature>
<evidence type="ECO:0000256" key="1">
    <source>
        <dbReference type="ARBA" id="ARBA00000085"/>
    </source>
</evidence>
<dbReference type="InterPro" id="IPR036890">
    <property type="entry name" value="HATPase_C_sf"/>
</dbReference>
<comment type="similarity">
    <text evidence="3">In the N-terminal section; belongs to the phytochrome family.</text>
</comment>
<dbReference type="AlphaFoldDB" id="A0A9X3S8W8"/>
<dbReference type="PANTHER" id="PTHR43047:SF72">
    <property type="entry name" value="OSMOSENSING HISTIDINE PROTEIN KINASE SLN1"/>
    <property type="match status" value="1"/>
</dbReference>
<dbReference type="InterPro" id="IPR035965">
    <property type="entry name" value="PAS-like_dom_sf"/>
</dbReference>
<feature type="modified residue" description="4-aspartylphosphate" evidence="10">
    <location>
        <position position="675"/>
    </location>
</feature>
<dbReference type="GO" id="GO:0005524">
    <property type="term" value="F:ATP binding"/>
    <property type="evidence" value="ECO:0007669"/>
    <property type="project" value="UniProtKB-KW"/>
</dbReference>
<dbReference type="SMART" id="SM00448">
    <property type="entry name" value="REC"/>
    <property type="match status" value="2"/>
</dbReference>
<reference evidence="13" key="1">
    <citation type="submission" date="2022-10" db="EMBL/GenBank/DDBJ databases">
        <title>The WGS of Solirubrobacter ginsenosidimutans DSM 21036.</title>
        <authorList>
            <person name="Jiang Z."/>
        </authorList>
    </citation>
    <scope>NUCLEOTIDE SEQUENCE</scope>
    <source>
        <strain evidence="13">DSM 21036</strain>
    </source>
</reference>
<evidence type="ECO:0000256" key="5">
    <source>
        <dbReference type="ARBA" id="ARBA00022553"/>
    </source>
</evidence>
<dbReference type="InterPro" id="IPR011006">
    <property type="entry name" value="CheY-like_superfamily"/>
</dbReference>
<dbReference type="FunFam" id="3.30.565.10:FF:000006">
    <property type="entry name" value="Sensor histidine kinase WalK"/>
    <property type="match status" value="1"/>
</dbReference>
<dbReference type="EMBL" id="JAPDOD010000102">
    <property type="protein sequence ID" value="MDA0167341.1"/>
    <property type="molecule type" value="Genomic_DNA"/>
</dbReference>
<evidence type="ECO:0000256" key="9">
    <source>
        <dbReference type="ARBA" id="ARBA00074306"/>
    </source>
</evidence>
<dbReference type="InterPro" id="IPR036097">
    <property type="entry name" value="HisK_dim/P_sf"/>
</dbReference>
<evidence type="ECO:0000259" key="12">
    <source>
        <dbReference type="PROSITE" id="PS50110"/>
    </source>
</evidence>
<keyword evidence="13" id="KW-0067">ATP-binding</keyword>
<dbReference type="Gene3D" id="3.30.565.10">
    <property type="entry name" value="Histidine kinase-like ATPase, C-terminal domain"/>
    <property type="match status" value="2"/>
</dbReference>
<dbReference type="InterPro" id="IPR001789">
    <property type="entry name" value="Sig_transdc_resp-reg_receiver"/>
</dbReference>
<dbReference type="EC" id="2.7.13.3" evidence="4"/>
<evidence type="ECO:0000256" key="3">
    <source>
        <dbReference type="ARBA" id="ARBA00006402"/>
    </source>
</evidence>
<dbReference type="PROSITE" id="PS50110">
    <property type="entry name" value="RESPONSE_REGULATORY"/>
    <property type="match status" value="2"/>
</dbReference>
<dbReference type="RefSeq" id="WP_270046613.1">
    <property type="nucleotide sequence ID" value="NZ_JAPDOD010000102.1"/>
</dbReference>
<dbReference type="Pfam" id="PF00512">
    <property type="entry name" value="HisKA"/>
    <property type="match status" value="2"/>
</dbReference>
<keyword evidence="8" id="KW-0902">Two-component regulatory system</keyword>